<evidence type="ECO:0000256" key="3">
    <source>
        <dbReference type="ARBA" id="ARBA00022827"/>
    </source>
</evidence>
<keyword evidence="4" id="KW-0560">Oxidoreductase</keyword>
<evidence type="ECO:0000259" key="5">
    <source>
        <dbReference type="Pfam" id="PF00732"/>
    </source>
</evidence>
<dbReference type="GO" id="GO:0050660">
    <property type="term" value="F:flavin adenine dinucleotide binding"/>
    <property type="evidence" value="ECO:0007669"/>
    <property type="project" value="InterPro"/>
</dbReference>
<evidence type="ECO:0000256" key="4">
    <source>
        <dbReference type="ARBA" id="ARBA00023002"/>
    </source>
</evidence>
<dbReference type="Proteomes" id="UP000886885">
    <property type="component" value="Chromosome 2A"/>
</dbReference>
<evidence type="ECO:0000313" key="6">
    <source>
        <dbReference type="EMBL" id="KAG6787505.1"/>
    </source>
</evidence>
<gene>
    <name evidence="6" type="ORF">POTOM_009146</name>
</gene>
<keyword evidence="7" id="KW-1185">Reference proteome</keyword>
<dbReference type="OrthoDB" id="1680360at2759"/>
<protein>
    <recommendedName>
        <fullName evidence="5">Glucose-methanol-choline oxidoreductase N-terminal domain-containing protein</fullName>
    </recommendedName>
</protein>
<comment type="caution">
    <text evidence="6">The sequence shown here is derived from an EMBL/GenBank/DDBJ whole genome shotgun (WGS) entry which is preliminary data.</text>
</comment>
<name>A0A8X8DCU6_POPTO</name>
<keyword evidence="2" id="KW-0285">Flavoprotein</keyword>
<dbReference type="AlphaFoldDB" id="A0A8X8DCU6"/>
<dbReference type="EMBL" id="JAAWWB010000003">
    <property type="protein sequence ID" value="KAG6787505.1"/>
    <property type="molecule type" value="Genomic_DNA"/>
</dbReference>
<feature type="domain" description="Glucose-methanol-choline oxidoreductase N-terminal" evidence="5">
    <location>
        <begin position="146"/>
        <end position="234"/>
    </location>
</feature>
<dbReference type="PANTHER" id="PTHR46056">
    <property type="entry name" value="LONG-CHAIN-ALCOHOL OXIDASE"/>
    <property type="match status" value="1"/>
</dbReference>
<dbReference type="PANTHER" id="PTHR46056:SF12">
    <property type="entry name" value="LONG-CHAIN-ALCOHOL OXIDASE"/>
    <property type="match status" value="1"/>
</dbReference>
<evidence type="ECO:0000256" key="1">
    <source>
        <dbReference type="ARBA" id="ARBA00010790"/>
    </source>
</evidence>
<organism evidence="6 7">
    <name type="scientific">Populus tomentosa</name>
    <name type="common">Chinese white poplar</name>
    <dbReference type="NCBI Taxonomy" id="118781"/>
    <lineage>
        <taxon>Eukaryota</taxon>
        <taxon>Viridiplantae</taxon>
        <taxon>Streptophyta</taxon>
        <taxon>Embryophyta</taxon>
        <taxon>Tracheophyta</taxon>
        <taxon>Spermatophyta</taxon>
        <taxon>Magnoliopsida</taxon>
        <taxon>eudicotyledons</taxon>
        <taxon>Gunneridae</taxon>
        <taxon>Pentapetalae</taxon>
        <taxon>rosids</taxon>
        <taxon>fabids</taxon>
        <taxon>Malpighiales</taxon>
        <taxon>Salicaceae</taxon>
        <taxon>Saliceae</taxon>
        <taxon>Populus</taxon>
    </lineage>
</organism>
<dbReference type="Pfam" id="PF00732">
    <property type="entry name" value="GMC_oxred_N"/>
    <property type="match status" value="1"/>
</dbReference>
<proteinExistence type="inferred from homology"/>
<reference evidence="6" key="1">
    <citation type="journal article" date="2020" name="bioRxiv">
        <title>Hybrid origin of Populus tomentosa Carr. identified through genome sequencing and phylogenomic analysis.</title>
        <authorList>
            <person name="An X."/>
            <person name="Gao K."/>
            <person name="Chen Z."/>
            <person name="Li J."/>
            <person name="Yang X."/>
            <person name="Yang X."/>
            <person name="Zhou J."/>
            <person name="Guo T."/>
            <person name="Zhao T."/>
            <person name="Huang S."/>
            <person name="Miao D."/>
            <person name="Khan W.U."/>
            <person name="Rao P."/>
            <person name="Ye M."/>
            <person name="Lei B."/>
            <person name="Liao W."/>
            <person name="Wang J."/>
            <person name="Ji L."/>
            <person name="Li Y."/>
            <person name="Guo B."/>
            <person name="Mustafa N.S."/>
            <person name="Li S."/>
            <person name="Yun Q."/>
            <person name="Keller S.R."/>
            <person name="Mao J."/>
            <person name="Zhang R."/>
            <person name="Strauss S.H."/>
        </authorList>
    </citation>
    <scope>NUCLEOTIDE SEQUENCE</scope>
    <source>
        <strain evidence="6">GM15</strain>
        <tissue evidence="6">Leaf</tissue>
    </source>
</reference>
<keyword evidence="3" id="KW-0274">FAD</keyword>
<evidence type="ECO:0000256" key="2">
    <source>
        <dbReference type="ARBA" id="ARBA00022630"/>
    </source>
</evidence>
<accession>A0A8X8DCU6</accession>
<dbReference type="GO" id="GO:0016614">
    <property type="term" value="F:oxidoreductase activity, acting on CH-OH group of donors"/>
    <property type="evidence" value="ECO:0007669"/>
    <property type="project" value="InterPro"/>
</dbReference>
<dbReference type="InterPro" id="IPR000172">
    <property type="entry name" value="GMC_OxRdtase_N"/>
</dbReference>
<comment type="similarity">
    <text evidence="1">Belongs to the GMC oxidoreductase family.</text>
</comment>
<evidence type="ECO:0000313" key="7">
    <source>
        <dbReference type="Proteomes" id="UP000886885"/>
    </source>
</evidence>
<sequence>MQSLASFCETLIPPLPAFSEEIPVDKQEAIRSFYKASESQSPVPDEVAELMVKREVPEAVFLLERLVLKFLSCRLDTLLLCGFICLDWKWPLIHKFSEISVERREEILRKWSRAKATVPYTIKSGFCGDQTHVHARAHIMHARAIPDSVLREWSVDHMIPLYGSPEYQYAMDAVCKRIGVTEHCTEEGFQNQVLWRGCEKLGLKVEFVPRNCTEDHYCGSCCYGCRAGEKKGTRFHMAVL</sequence>